<accession>A0A1I0GB18</accession>
<dbReference type="InterPro" id="IPR001867">
    <property type="entry name" value="OmpR/PhoB-type_DNA-bd"/>
</dbReference>
<evidence type="ECO:0000256" key="4">
    <source>
        <dbReference type="ARBA" id="ARBA00022553"/>
    </source>
</evidence>
<dbReference type="Gene3D" id="6.10.250.690">
    <property type="match status" value="1"/>
</dbReference>
<dbReference type="RefSeq" id="WP_007718887.1">
    <property type="nucleotide sequence ID" value="NZ_CABJCG010000013.1"/>
</dbReference>
<dbReference type="SUPFAM" id="SSF52172">
    <property type="entry name" value="CheY-like"/>
    <property type="match status" value="1"/>
</dbReference>
<gene>
    <name evidence="14" type="ORF">SAMN05216313_11112</name>
</gene>
<keyword evidence="6" id="KW-0805">Transcription regulation</keyword>
<dbReference type="AlphaFoldDB" id="A0A1I0GB18"/>
<dbReference type="GO" id="GO:0045893">
    <property type="term" value="P:positive regulation of DNA-templated transcription"/>
    <property type="evidence" value="ECO:0007669"/>
    <property type="project" value="UniProtKB-ARBA"/>
</dbReference>
<dbReference type="GO" id="GO:0005829">
    <property type="term" value="C:cytosol"/>
    <property type="evidence" value="ECO:0007669"/>
    <property type="project" value="TreeGrafter"/>
</dbReference>
<evidence type="ECO:0000256" key="3">
    <source>
        <dbReference type="ARBA" id="ARBA00022490"/>
    </source>
</evidence>
<keyword evidence="5" id="KW-0902">Two-component regulatory system</keyword>
<dbReference type="InterPro" id="IPR039420">
    <property type="entry name" value="WalR-like"/>
</dbReference>
<evidence type="ECO:0000256" key="2">
    <source>
        <dbReference type="ARBA" id="ARBA00018672"/>
    </source>
</evidence>
<dbReference type="GO" id="GO:0000156">
    <property type="term" value="F:phosphorelay response regulator activity"/>
    <property type="evidence" value="ECO:0007669"/>
    <property type="project" value="TreeGrafter"/>
</dbReference>
<feature type="domain" description="Response regulatory" evidence="12">
    <location>
        <begin position="5"/>
        <end position="118"/>
    </location>
</feature>
<evidence type="ECO:0000313" key="15">
    <source>
        <dbReference type="Proteomes" id="UP000198508"/>
    </source>
</evidence>
<dbReference type="Gene3D" id="3.40.50.2300">
    <property type="match status" value="1"/>
</dbReference>
<dbReference type="CDD" id="cd00383">
    <property type="entry name" value="trans_reg_C"/>
    <property type="match status" value="1"/>
</dbReference>
<evidence type="ECO:0000256" key="9">
    <source>
        <dbReference type="ARBA" id="ARBA00024867"/>
    </source>
</evidence>
<evidence type="ECO:0000256" key="8">
    <source>
        <dbReference type="ARBA" id="ARBA00023163"/>
    </source>
</evidence>
<comment type="function">
    <text evidence="9">May play the central regulatory role in sporulation. It may be an element of the effector pathway responsible for the activation of sporulation genes in response to nutritional stress. Spo0A may act in concert with spo0H (a sigma factor) to control the expression of some genes that are critical to the sporulation process.</text>
</comment>
<sequence length="228" mass="26288">MNELTILVIEDDKTIQNFLKISLQTKGYKYILADNGLSGISYFYADNPDLILLDLGLPDIDGMEVLRQVRQKSEVPIIIVSARGQEREKVSALDEGADDFVMKPFNAEELLARIRVALRHKGTVKKQMSEFELDSLKIDFEKRKIFVHGQEIHLTPIEYKMMTLLVNNSGKVLTHHYIQNQVWGYDTTDDYQSLRVFMANIRRKIEDDTANPRFILTEVGVGYRFADE</sequence>
<dbReference type="InterPro" id="IPR036388">
    <property type="entry name" value="WH-like_DNA-bd_sf"/>
</dbReference>
<feature type="domain" description="OmpR/PhoB-type" evidence="13">
    <location>
        <begin position="128"/>
        <end position="227"/>
    </location>
</feature>
<evidence type="ECO:0000313" key="14">
    <source>
        <dbReference type="EMBL" id="SET67197.1"/>
    </source>
</evidence>
<evidence type="ECO:0000256" key="6">
    <source>
        <dbReference type="ARBA" id="ARBA00023015"/>
    </source>
</evidence>
<evidence type="ECO:0000256" key="1">
    <source>
        <dbReference type="ARBA" id="ARBA00004496"/>
    </source>
</evidence>
<dbReference type="Pfam" id="PF00486">
    <property type="entry name" value="Trans_reg_C"/>
    <property type="match status" value="1"/>
</dbReference>
<dbReference type="PROSITE" id="PS51755">
    <property type="entry name" value="OMPR_PHOB"/>
    <property type="match status" value="1"/>
</dbReference>
<dbReference type="GO" id="GO:0042802">
    <property type="term" value="F:identical protein binding"/>
    <property type="evidence" value="ECO:0007669"/>
    <property type="project" value="UniProtKB-ARBA"/>
</dbReference>
<keyword evidence="7 11" id="KW-0238">DNA-binding</keyword>
<dbReference type="GeneID" id="93275925"/>
<protein>
    <recommendedName>
        <fullName evidence="2">Stage 0 sporulation protein A homolog</fullName>
    </recommendedName>
</protein>
<dbReference type="InterPro" id="IPR011006">
    <property type="entry name" value="CheY-like_superfamily"/>
</dbReference>
<dbReference type="SMART" id="SM00448">
    <property type="entry name" value="REC"/>
    <property type="match status" value="1"/>
</dbReference>
<dbReference type="GO" id="GO:0032993">
    <property type="term" value="C:protein-DNA complex"/>
    <property type="evidence" value="ECO:0007669"/>
    <property type="project" value="TreeGrafter"/>
</dbReference>
<proteinExistence type="predicted"/>
<feature type="DNA-binding region" description="OmpR/PhoB-type" evidence="11">
    <location>
        <begin position="128"/>
        <end position="227"/>
    </location>
</feature>
<dbReference type="CDD" id="cd17620">
    <property type="entry name" value="REC_OmpR_KdpE-like"/>
    <property type="match status" value="1"/>
</dbReference>
<dbReference type="EMBL" id="FOIM01000011">
    <property type="protein sequence ID" value="SET67197.1"/>
    <property type="molecule type" value="Genomic_DNA"/>
</dbReference>
<evidence type="ECO:0000259" key="12">
    <source>
        <dbReference type="PROSITE" id="PS50110"/>
    </source>
</evidence>
<dbReference type="PROSITE" id="PS50110">
    <property type="entry name" value="RESPONSE_REGULATORY"/>
    <property type="match status" value="1"/>
</dbReference>
<reference evidence="15" key="1">
    <citation type="submission" date="2016-10" db="EMBL/GenBank/DDBJ databases">
        <authorList>
            <person name="Varghese N."/>
            <person name="Submissions S."/>
        </authorList>
    </citation>
    <scope>NUCLEOTIDE SEQUENCE [LARGE SCALE GENOMIC DNA]</scope>
    <source>
        <strain evidence="15">NLAE-zl-G277</strain>
    </source>
</reference>
<dbReference type="InterPro" id="IPR001789">
    <property type="entry name" value="Sig_transdc_resp-reg_receiver"/>
</dbReference>
<dbReference type="PANTHER" id="PTHR48111">
    <property type="entry name" value="REGULATOR OF RPOS"/>
    <property type="match status" value="1"/>
</dbReference>
<dbReference type="FunFam" id="3.40.50.2300:FF:000021">
    <property type="entry name" value="Two-component system response regulator KdpE"/>
    <property type="match status" value="1"/>
</dbReference>
<comment type="subcellular location">
    <subcellularLocation>
        <location evidence="1">Cytoplasm</location>
    </subcellularLocation>
</comment>
<dbReference type="Gene3D" id="1.10.10.10">
    <property type="entry name" value="Winged helix-like DNA-binding domain superfamily/Winged helix DNA-binding domain"/>
    <property type="match status" value="1"/>
</dbReference>
<keyword evidence="15" id="KW-1185">Reference proteome</keyword>
<evidence type="ECO:0000256" key="10">
    <source>
        <dbReference type="PROSITE-ProRule" id="PRU00169"/>
    </source>
</evidence>
<keyword evidence="8" id="KW-0804">Transcription</keyword>
<evidence type="ECO:0000256" key="11">
    <source>
        <dbReference type="PROSITE-ProRule" id="PRU01091"/>
    </source>
</evidence>
<keyword evidence="3" id="KW-0963">Cytoplasm</keyword>
<dbReference type="SMART" id="SM00862">
    <property type="entry name" value="Trans_reg_C"/>
    <property type="match status" value="1"/>
</dbReference>
<evidence type="ECO:0000256" key="7">
    <source>
        <dbReference type="ARBA" id="ARBA00023125"/>
    </source>
</evidence>
<name>A0A1I0GB18_9FIRM</name>
<dbReference type="PANTHER" id="PTHR48111:SF50">
    <property type="entry name" value="KDP OPERON TRANSCRIPTIONAL REGULATORY PROTEIN KDPE"/>
    <property type="match status" value="1"/>
</dbReference>
<dbReference type="GO" id="GO:0000987">
    <property type="term" value="F:cis-regulatory region sequence-specific DNA binding"/>
    <property type="evidence" value="ECO:0007669"/>
    <property type="project" value="UniProtKB-ARBA"/>
</dbReference>
<organism evidence="14 15">
    <name type="scientific">Enterocloster lavalensis</name>
    <dbReference type="NCBI Taxonomy" id="460384"/>
    <lineage>
        <taxon>Bacteria</taxon>
        <taxon>Bacillati</taxon>
        <taxon>Bacillota</taxon>
        <taxon>Clostridia</taxon>
        <taxon>Lachnospirales</taxon>
        <taxon>Lachnospiraceae</taxon>
        <taxon>Enterocloster</taxon>
    </lineage>
</organism>
<evidence type="ECO:0000256" key="5">
    <source>
        <dbReference type="ARBA" id="ARBA00023012"/>
    </source>
</evidence>
<keyword evidence="4 10" id="KW-0597">Phosphoprotein</keyword>
<dbReference type="Pfam" id="PF00072">
    <property type="entry name" value="Response_reg"/>
    <property type="match status" value="1"/>
</dbReference>
<evidence type="ECO:0000259" key="13">
    <source>
        <dbReference type="PROSITE" id="PS51755"/>
    </source>
</evidence>
<feature type="modified residue" description="4-aspartylphosphate" evidence="10">
    <location>
        <position position="54"/>
    </location>
</feature>
<dbReference type="STRING" id="460384.SAMN05216313_11112"/>
<dbReference type="Proteomes" id="UP000198508">
    <property type="component" value="Unassembled WGS sequence"/>
</dbReference>